<dbReference type="EMBL" id="AWUE01016539">
    <property type="protein sequence ID" value="OMO90632.1"/>
    <property type="molecule type" value="Genomic_DNA"/>
</dbReference>
<evidence type="ECO:0000313" key="2">
    <source>
        <dbReference type="Proteomes" id="UP000187203"/>
    </source>
</evidence>
<dbReference type="AlphaFoldDB" id="A0A1R3J732"/>
<organism evidence="1 2">
    <name type="scientific">Corchorus olitorius</name>
    <dbReference type="NCBI Taxonomy" id="93759"/>
    <lineage>
        <taxon>Eukaryota</taxon>
        <taxon>Viridiplantae</taxon>
        <taxon>Streptophyta</taxon>
        <taxon>Embryophyta</taxon>
        <taxon>Tracheophyta</taxon>
        <taxon>Spermatophyta</taxon>
        <taxon>Magnoliopsida</taxon>
        <taxon>eudicotyledons</taxon>
        <taxon>Gunneridae</taxon>
        <taxon>Pentapetalae</taxon>
        <taxon>rosids</taxon>
        <taxon>malvids</taxon>
        <taxon>Malvales</taxon>
        <taxon>Malvaceae</taxon>
        <taxon>Grewioideae</taxon>
        <taxon>Apeibeae</taxon>
        <taxon>Corchorus</taxon>
    </lineage>
</organism>
<keyword evidence="1" id="KW-0648">Protein biosynthesis</keyword>
<proteinExistence type="predicted"/>
<keyword evidence="1" id="KW-0396">Initiation factor</keyword>
<reference evidence="2" key="1">
    <citation type="submission" date="2013-09" db="EMBL/GenBank/DDBJ databases">
        <title>Corchorus olitorius genome sequencing.</title>
        <authorList>
            <person name="Alam M."/>
            <person name="Haque M.S."/>
            <person name="Islam M.S."/>
            <person name="Emdad E.M."/>
            <person name="Islam M.M."/>
            <person name="Ahmed B."/>
            <person name="Halim A."/>
            <person name="Hossen Q.M.M."/>
            <person name="Hossain M.Z."/>
            <person name="Ahmed R."/>
            <person name="Khan M.M."/>
            <person name="Islam R."/>
            <person name="Rashid M.M."/>
            <person name="Khan S.A."/>
            <person name="Rahman M.S."/>
            <person name="Alam M."/>
            <person name="Yahiya A.S."/>
            <person name="Khan M.S."/>
            <person name="Azam M.S."/>
            <person name="Haque T."/>
            <person name="Lashkar M.Z.H."/>
            <person name="Akhand A.I."/>
            <person name="Morshed G."/>
            <person name="Roy S."/>
            <person name="Uddin K.S."/>
            <person name="Rabeya T."/>
            <person name="Hossain A.S."/>
            <person name="Chowdhury A."/>
            <person name="Snigdha A.R."/>
            <person name="Mortoza M.S."/>
            <person name="Matin S.A."/>
            <person name="Hoque S.M.E."/>
            <person name="Islam M.K."/>
            <person name="Roy D.K."/>
            <person name="Haider R."/>
            <person name="Moosa M.M."/>
            <person name="Elias S.M."/>
            <person name="Hasan A.M."/>
            <person name="Jahan S."/>
            <person name="Shafiuddin M."/>
            <person name="Mahmood N."/>
            <person name="Shommy N.S."/>
        </authorList>
    </citation>
    <scope>NUCLEOTIDE SEQUENCE [LARGE SCALE GENOMIC DNA]</scope>
    <source>
        <strain evidence="2">cv. O-4</strain>
    </source>
</reference>
<dbReference type="Proteomes" id="UP000187203">
    <property type="component" value="Unassembled WGS sequence"/>
</dbReference>
<comment type="caution">
    <text evidence="1">The sequence shown here is derived from an EMBL/GenBank/DDBJ whole genome shotgun (WGS) entry which is preliminary data.</text>
</comment>
<accession>A0A1R3J732</accession>
<gene>
    <name evidence="1" type="ORF">COLO4_18995</name>
</gene>
<evidence type="ECO:0000313" key="1">
    <source>
        <dbReference type="EMBL" id="OMO90632.1"/>
    </source>
</evidence>
<name>A0A1R3J732_9ROSI</name>
<sequence>MSRPSGCPPFERLPHVVKGVVNKLVEALAIPYGECSMADSVVCRSDPYVGQIVKLILAMPLIYTQLDSKTRRIIQRWLGKGEGTKTQATMSRIKCGSVESRWVPLGPFRHLAFVWFEVFEGGRVRGMKAQAIMSRISCGSTESRWVPLGSKVIRAKENSGVKGNHT</sequence>
<protein>
    <submittedName>
        <fullName evidence="1">Translation initiation factor 2 gamma subunit</fullName>
    </submittedName>
</protein>
<dbReference type="GO" id="GO:0003743">
    <property type="term" value="F:translation initiation factor activity"/>
    <property type="evidence" value="ECO:0007669"/>
    <property type="project" value="UniProtKB-KW"/>
</dbReference>
<keyword evidence="2" id="KW-1185">Reference proteome</keyword>